<organism evidence="10 11">
    <name type="scientific">Dictyostelium firmibasis</name>
    <dbReference type="NCBI Taxonomy" id="79012"/>
    <lineage>
        <taxon>Eukaryota</taxon>
        <taxon>Amoebozoa</taxon>
        <taxon>Evosea</taxon>
        <taxon>Eumycetozoa</taxon>
        <taxon>Dictyostelia</taxon>
        <taxon>Dictyosteliales</taxon>
        <taxon>Dictyosteliaceae</taxon>
        <taxon>Dictyostelium</taxon>
    </lineage>
</organism>
<dbReference type="PRINTS" id="PR00068">
    <property type="entry name" value="CUZNDISMTASE"/>
</dbReference>
<evidence type="ECO:0000256" key="8">
    <source>
        <dbReference type="SAM" id="MobiDB-lite"/>
    </source>
</evidence>
<keyword evidence="6 7" id="KW-0186">Copper</keyword>
<dbReference type="InterPro" id="IPR024134">
    <property type="entry name" value="SOD_Cu/Zn_/chaperone"/>
</dbReference>
<dbReference type="EC" id="1.15.1.1" evidence="7"/>
<comment type="catalytic activity">
    <reaction evidence="7">
        <text>2 superoxide + 2 H(+) = H2O2 + O2</text>
        <dbReference type="Rhea" id="RHEA:20696"/>
        <dbReference type="ChEBI" id="CHEBI:15378"/>
        <dbReference type="ChEBI" id="CHEBI:15379"/>
        <dbReference type="ChEBI" id="CHEBI:16240"/>
        <dbReference type="ChEBI" id="CHEBI:18421"/>
        <dbReference type="EC" id="1.15.1.1"/>
    </reaction>
</comment>
<dbReference type="InterPro" id="IPR036423">
    <property type="entry name" value="SOD-like_Cu/Zn_dom_sf"/>
</dbReference>
<reference evidence="10 11" key="1">
    <citation type="submission" date="2023-11" db="EMBL/GenBank/DDBJ databases">
        <title>Dfirmibasis_genome.</title>
        <authorList>
            <person name="Edelbroek B."/>
            <person name="Kjellin J."/>
            <person name="Jerlstrom-Hultqvist J."/>
            <person name="Soderbom F."/>
        </authorList>
    </citation>
    <scope>NUCLEOTIDE SEQUENCE [LARGE SCALE GENOMIC DNA]</scope>
    <source>
        <strain evidence="10 11">TNS-C-14</strain>
    </source>
</reference>
<comment type="cofactor">
    <cofactor evidence="7">
        <name>Zn(2+)</name>
        <dbReference type="ChEBI" id="CHEBI:29105"/>
    </cofactor>
    <text evidence="7">Binds 1 zinc ion per subunit.</text>
</comment>
<sequence>MSAICVIKGDGVEGIINFKQIDNKSPVVISGVINGLKMGKHGFHVHEFGDTTNGCISAGAHYNPFKKEHGGPNDENRHVGDLGNIESNQDKKSIINITDNIITLFGQKSIVGRSIVVHENEDDLGGGNTPDSKITGNAGARLGCGIIALSKI</sequence>
<keyword evidence="3 7" id="KW-0862">Zinc</keyword>
<dbReference type="Proteomes" id="UP001344447">
    <property type="component" value="Unassembled WGS sequence"/>
</dbReference>
<feature type="region of interest" description="Disordered" evidence="8">
    <location>
        <begin position="66"/>
        <end position="85"/>
    </location>
</feature>
<keyword evidence="2 7" id="KW-0479">Metal-binding</keyword>
<evidence type="ECO:0000256" key="5">
    <source>
        <dbReference type="ARBA" id="ARBA00023002"/>
    </source>
</evidence>
<dbReference type="Pfam" id="PF00080">
    <property type="entry name" value="Sod_Cu"/>
    <property type="match status" value="1"/>
</dbReference>
<dbReference type="InterPro" id="IPR018152">
    <property type="entry name" value="SOD_Cu/Zn_BS"/>
</dbReference>
<keyword evidence="4" id="KW-0049">Antioxidant</keyword>
<dbReference type="AlphaFoldDB" id="A0AAN7U1K0"/>
<evidence type="ECO:0000256" key="3">
    <source>
        <dbReference type="ARBA" id="ARBA00022833"/>
    </source>
</evidence>
<comment type="similarity">
    <text evidence="1 7">Belongs to the Cu-Zn superoxide dismutase family.</text>
</comment>
<evidence type="ECO:0000313" key="10">
    <source>
        <dbReference type="EMBL" id="KAK5579623.1"/>
    </source>
</evidence>
<protein>
    <recommendedName>
        <fullName evidence="7">Superoxide dismutase [Cu-Zn]</fullName>
        <ecNumber evidence="7">1.15.1.1</ecNumber>
    </recommendedName>
</protein>
<comment type="cofactor">
    <cofactor evidence="7">
        <name>Cu cation</name>
        <dbReference type="ChEBI" id="CHEBI:23378"/>
    </cofactor>
    <text evidence="7">Binds 1 copper ion per subunit.</text>
</comment>
<dbReference type="CDD" id="cd00305">
    <property type="entry name" value="Cu-Zn_Superoxide_Dismutase"/>
    <property type="match status" value="1"/>
</dbReference>
<dbReference type="InterPro" id="IPR001424">
    <property type="entry name" value="SOD_Cu_Zn_dom"/>
</dbReference>
<keyword evidence="11" id="KW-1185">Reference proteome</keyword>
<accession>A0AAN7U1K0</accession>
<feature type="compositionally biased region" description="Basic and acidic residues" evidence="8">
    <location>
        <begin position="66"/>
        <end position="80"/>
    </location>
</feature>
<evidence type="ECO:0000256" key="6">
    <source>
        <dbReference type="ARBA" id="ARBA00023008"/>
    </source>
</evidence>
<dbReference type="PANTHER" id="PTHR10003">
    <property type="entry name" value="SUPEROXIDE DISMUTASE CU-ZN -RELATED"/>
    <property type="match status" value="1"/>
</dbReference>
<evidence type="ECO:0000256" key="7">
    <source>
        <dbReference type="RuleBase" id="RU000393"/>
    </source>
</evidence>
<evidence type="ECO:0000256" key="4">
    <source>
        <dbReference type="ARBA" id="ARBA00022862"/>
    </source>
</evidence>
<dbReference type="GO" id="GO:0005507">
    <property type="term" value="F:copper ion binding"/>
    <property type="evidence" value="ECO:0007669"/>
    <property type="project" value="InterPro"/>
</dbReference>
<comment type="caution">
    <text evidence="10">The sequence shown here is derived from an EMBL/GenBank/DDBJ whole genome shotgun (WGS) entry which is preliminary data.</text>
</comment>
<evidence type="ECO:0000256" key="1">
    <source>
        <dbReference type="ARBA" id="ARBA00010457"/>
    </source>
</evidence>
<evidence type="ECO:0000313" key="11">
    <source>
        <dbReference type="Proteomes" id="UP001344447"/>
    </source>
</evidence>
<keyword evidence="5 7" id="KW-0560">Oxidoreductase</keyword>
<evidence type="ECO:0000259" key="9">
    <source>
        <dbReference type="Pfam" id="PF00080"/>
    </source>
</evidence>
<dbReference type="FunFam" id="2.60.40.200:FF:000001">
    <property type="entry name" value="Superoxide dismutase [Cu-Zn]"/>
    <property type="match status" value="1"/>
</dbReference>
<dbReference type="PROSITE" id="PS00087">
    <property type="entry name" value="SOD_CU_ZN_1"/>
    <property type="match status" value="1"/>
</dbReference>
<gene>
    <name evidence="10" type="ORF">RB653_009308</name>
</gene>
<dbReference type="SUPFAM" id="SSF49329">
    <property type="entry name" value="Cu,Zn superoxide dismutase-like"/>
    <property type="match status" value="1"/>
</dbReference>
<proteinExistence type="inferred from homology"/>
<dbReference type="EMBL" id="JAVFKY010000003">
    <property type="protein sequence ID" value="KAK5579623.1"/>
    <property type="molecule type" value="Genomic_DNA"/>
</dbReference>
<comment type="function">
    <text evidence="7">Destroys radicals which are normally produced within the cells and which are toxic to biological systems.</text>
</comment>
<dbReference type="PROSITE" id="PS00332">
    <property type="entry name" value="SOD_CU_ZN_2"/>
    <property type="match status" value="1"/>
</dbReference>
<dbReference type="Gene3D" id="2.60.40.200">
    <property type="entry name" value="Superoxide dismutase, copper/zinc binding domain"/>
    <property type="match status" value="1"/>
</dbReference>
<dbReference type="GO" id="GO:0004784">
    <property type="term" value="F:superoxide dismutase activity"/>
    <property type="evidence" value="ECO:0007669"/>
    <property type="project" value="UniProtKB-EC"/>
</dbReference>
<evidence type="ECO:0000256" key="2">
    <source>
        <dbReference type="ARBA" id="ARBA00022723"/>
    </source>
</evidence>
<feature type="domain" description="Superoxide dismutase copper/zinc binding" evidence="9">
    <location>
        <begin position="12"/>
        <end position="147"/>
    </location>
</feature>
<name>A0AAN7U1K0_9MYCE</name>